<dbReference type="InterPro" id="IPR002347">
    <property type="entry name" value="SDR_fam"/>
</dbReference>
<evidence type="ECO:0000256" key="2">
    <source>
        <dbReference type="ARBA" id="ARBA00023002"/>
    </source>
</evidence>
<sequence length="248" mass="26487">MVSRVALVTGGTGGIGTAICQRLAQEGYKVAAGYNSGGDHDRARAWQQEQAKAGYEFDISYGDVRDYDSCTACIAHVEEALGPIDILVNNAGVTRDATLKKMSQNQWSEVLSANLDSVFNMTRNVINGMIERQYGRIINVSSINAQKGQLGQTNYSAAKAGMHGFTKALSQEVARKGITVNTVSPGYIATKMVMAVAEEIREHIISGIPVGRLGLPEEVAHAVSFLASEQSGFITGSNLSVNGGQHMF</sequence>
<dbReference type="NCBIfam" id="NF009464">
    <property type="entry name" value="PRK12824.1"/>
    <property type="match status" value="1"/>
</dbReference>
<dbReference type="GO" id="GO:0018454">
    <property type="term" value="F:acetoacetyl-CoA reductase activity"/>
    <property type="evidence" value="ECO:0007669"/>
    <property type="project" value="UniProtKB-EC"/>
</dbReference>
<dbReference type="EC" id="1.1.1.36" evidence="4"/>
<evidence type="ECO:0000256" key="1">
    <source>
        <dbReference type="ARBA" id="ARBA00006484"/>
    </source>
</evidence>
<dbReference type="InterPro" id="IPR011283">
    <property type="entry name" value="Acetoacetyl-CoA_reductase"/>
</dbReference>
<dbReference type="PANTHER" id="PTHR42879:SF2">
    <property type="entry name" value="3-OXOACYL-[ACYL-CARRIER-PROTEIN] REDUCTASE FABG"/>
    <property type="match status" value="1"/>
</dbReference>
<organism evidence="4 5">
    <name type="scientific">Pleionea litopenaei</name>
    <dbReference type="NCBI Taxonomy" id="3070815"/>
    <lineage>
        <taxon>Bacteria</taxon>
        <taxon>Pseudomonadati</taxon>
        <taxon>Pseudomonadota</taxon>
        <taxon>Gammaproteobacteria</taxon>
        <taxon>Oceanospirillales</taxon>
        <taxon>Pleioneaceae</taxon>
        <taxon>Pleionea</taxon>
    </lineage>
</organism>
<keyword evidence="5" id="KW-1185">Reference proteome</keyword>
<dbReference type="SUPFAM" id="SSF51735">
    <property type="entry name" value="NAD(P)-binding Rossmann-fold domains"/>
    <property type="match status" value="1"/>
</dbReference>
<dbReference type="InterPro" id="IPR036291">
    <property type="entry name" value="NAD(P)-bd_dom_sf"/>
</dbReference>
<dbReference type="FunFam" id="3.40.50.720:FF:000173">
    <property type="entry name" value="3-oxoacyl-[acyl-carrier protein] reductase"/>
    <property type="match status" value="1"/>
</dbReference>
<reference evidence="4 5" key="1">
    <citation type="submission" date="2023-08" db="EMBL/GenBank/DDBJ databases">
        <title>Pleionea litopenaei sp. nov., isolated from stomach of juvenile Litopenaeus vannamei.</title>
        <authorList>
            <person name="Rho A.M."/>
            <person name="Hwang C.Y."/>
        </authorList>
    </citation>
    <scope>NUCLEOTIDE SEQUENCE [LARGE SCALE GENOMIC DNA]</scope>
    <source>
        <strain evidence="4 5">HL-JVS1</strain>
    </source>
</reference>
<dbReference type="InterPro" id="IPR057326">
    <property type="entry name" value="KR_dom"/>
</dbReference>
<dbReference type="Pfam" id="PF13561">
    <property type="entry name" value="adh_short_C2"/>
    <property type="match status" value="1"/>
</dbReference>
<gene>
    <name evidence="4" type="primary">phbB</name>
    <name evidence="4" type="ORF">Q9312_17120</name>
</gene>
<dbReference type="PROSITE" id="PS00061">
    <property type="entry name" value="ADH_SHORT"/>
    <property type="match status" value="1"/>
</dbReference>
<name>A0AA51RST7_9GAMM</name>
<dbReference type="RefSeq" id="WP_309202076.1">
    <property type="nucleotide sequence ID" value="NZ_CP133548.1"/>
</dbReference>
<comment type="similarity">
    <text evidence="1">Belongs to the short-chain dehydrogenases/reductases (SDR) family.</text>
</comment>
<dbReference type="PRINTS" id="PR00080">
    <property type="entry name" value="SDRFAMILY"/>
</dbReference>
<evidence type="ECO:0000259" key="3">
    <source>
        <dbReference type="SMART" id="SM00822"/>
    </source>
</evidence>
<accession>A0AA51RST7</accession>
<dbReference type="GO" id="GO:0005737">
    <property type="term" value="C:cytoplasm"/>
    <property type="evidence" value="ECO:0007669"/>
    <property type="project" value="InterPro"/>
</dbReference>
<dbReference type="PANTHER" id="PTHR42879">
    <property type="entry name" value="3-OXOACYL-(ACYL-CARRIER-PROTEIN) REDUCTASE"/>
    <property type="match status" value="1"/>
</dbReference>
<dbReference type="KEGG" id="plei:Q9312_17120"/>
<dbReference type="CDD" id="cd05333">
    <property type="entry name" value="BKR_SDR_c"/>
    <property type="match status" value="1"/>
</dbReference>
<dbReference type="Proteomes" id="UP001239782">
    <property type="component" value="Chromosome"/>
</dbReference>
<dbReference type="NCBIfam" id="TIGR01829">
    <property type="entry name" value="AcAcCoA_reduct"/>
    <property type="match status" value="1"/>
</dbReference>
<dbReference type="SMART" id="SM00822">
    <property type="entry name" value="PKS_KR"/>
    <property type="match status" value="1"/>
</dbReference>
<keyword evidence="2 4" id="KW-0560">Oxidoreductase</keyword>
<dbReference type="GO" id="GO:0042619">
    <property type="term" value="P:poly-hydroxybutyrate biosynthetic process"/>
    <property type="evidence" value="ECO:0007669"/>
    <property type="project" value="InterPro"/>
</dbReference>
<dbReference type="Gene3D" id="3.40.50.720">
    <property type="entry name" value="NAD(P)-binding Rossmann-like Domain"/>
    <property type="match status" value="1"/>
</dbReference>
<dbReference type="EMBL" id="CP133548">
    <property type="protein sequence ID" value="WMS86940.1"/>
    <property type="molecule type" value="Genomic_DNA"/>
</dbReference>
<evidence type="ECO:0000313" key="5">
    <source>
        <dbReference type="Proteomes" id="UP001239782"/>
    </source>
</evidence>
<dbReference type="GO" id="GO:0032787">
    <property type="term" value="P:monocarboxylic acid metabolic process"/>
    <property type="evidence" value="ECO:0007669"/>
    <property type="project" value="UniProtKB-ARBA"/>
</dbReference>
<proteinExistence type="inferred from homology"/>
<dbReference type="InterPro" id="IPR050259">
    <property type="entry name" value="SDR"/>
</dbReference>
<feature type="domain" description="Ketoreductase" evidence="3">
    <location>
        <begin position="4"/>
        <end position="186"/>
    </location>
</feature>
<dbReference type="NCBIfam" id="NF009466">
    <property type="entry name" value="PRK12826.1-2"/>
    <property type="match status" value="1"/>
</dbReference>
<dbReference type="AlphaFoldDB" id="A0AA51RST7"/>
<dbReference type="InterPro" id="IPR020904">
    <property type="entry name" value="Sc_DH/Rdtase_CS"/>
</dbReference>
<evidence type="ECO:0000313" key="4">
    <source>
        <dbReference type="EMBL" id="WMS86940.1"/>
    </source>
</evidence>
<dbReference type="PRINTS" id="PR00081">
    <property type="entry name" value="GDHRDH"/>
</dbReference>
<protein>
    <submittedName>
        <fullName evidence="4">Acetoacetyl-CoA reductase</fullName>
        <ecNumber evidence="4">1.1.1.36</ecNumber>
    </submittedName>
</protein>